<dbReference type="Gene3D" id="2.120.10.30">
    <property type="entry name" value="TolB, C-terminal domain"/>
    <property type="match status" value="1"/>
</dbReference>
<dbReference type="RefSeq" id="WP_369075192.1">
    <property type="nucleotide sequence ID" value="NZ_JAHESE010000082.1"/>
</dbReference>
<dbReference type="EMBL" id="JAHESE010000082">
    <property type="protein sequence ID" value="MBT1712474.1"/>
    <property type="molecule type" value="Genomic_DNA"/>
</dbReference>
<dbReference type="SUPFAM" id="SSF82171">
    <property type="entry name" value="DPP6 N-terminal domain-like"/>
    <property type="match status" value="1"/>
</dbReference>
<proteinExistence type="predicted"/>
<accession>A0AAP2E5R9</accession>
<dbReference type="Proteomes" id="UP001319080">
    <property type="component" value="Unassembled WGS sequence"/>
</dbReference>
<gene>
    <name evidence="1" type="ORF">KK062_29840</name>
</gene>
<keyword evidence="2" id="KW-1185">Reference proteome</keyword>
<evidence type="ECO:0000313" key="1">
    <source>
        <dbReference type="EMBL" id="MBT1712474.1"/>
    </source>
</evidence>
<sequence>QLYRVPNTGRHIVTLTYLTFAIQGQCNVSPDGRWISFLADNSVWVTDAAGGSPRRLTARSHDAQAPVGGALWSHRGDRLVYNRYDAEGFLQIYTISAF</sequence>
<reference evidence="1 2" key="1">
    <citation type="submission" date="2021-05" db="EMBL/GenBank/DDBJ databases">
        <title>A Polyphasic approach of four new species of the genus Ohtaekwangia: Ohtaekwangia histidinii sp. nov., Ohtaekwangia cretensis sp. nov., Ohtaekwangia indiensis sp. nov., Ohtaekwangia reichenbachii sp. nov. from diverse environment.</title>
        <authorList>
            <person name="Octaviana S."/>
        </authorList>
    </citation>
    <scope>NUCLEOTIDE SEQUENCE [LARGE SCALE GENOMIC DNA]</scope>
    <source>
        <strain evidence="1 2">PWU5</strain>
    </source>
</reference>
<protein>
    <submittedName>
        <fullName evidence="1">DUF3748 domain-containing protein</fullName>
    </submittedName>
</protein>
<dbReference type="AlphaFoldDB" id="A0AAP2E5R9"/>
<feature type="non-terminal residue" evidence="1">
    <location>
        <position position="1"/>
    </location>
</feature>
<name>A0AAP2E5R9_9BACT</name>
<comment type="caution">
    <text evidence="1">The sequence shown here is derived from an EMBL/GenBank/DDBJ whole genome shotgun (WGS) entry which is preliminary data.</text>
</comment>
<organism evidence="1 2">
    <name type="scientific">Dawidia cretensis</name>
    <dbReference type="NCBI Taxonomy" id="2782350"/>
    <lineage>
        <taxon>Bacteria</taxon>
        <taxon>Pseudomonadati</taxon>
        <taxon>Bacteroidota</taxon>
        <taxon>Cytophagia</taxon>
        <taxon>Cytophagales</taxon>
        <taxon>Chryseotaleaceae</taxon>
        <taxon>Dawidia</taxon>
    </lineage>
</organism>
<dbReference type="InterPro" id="IPR011042">
    <property type="entry name" value="6-blade_b-propeller_TolB-like"/>
</dbReference>
<evidence type="ECO:0000313" key="2">
    <source>
        <dbReference type="Proteomes" id="UP001319080"/>
    </source>
</evidence>